<dbReference type="Proteomes" id="UP001595748">
    <property type="component" value="Unassembled WGS sequence"/>
</dbReference>
<dbReference type="Pfam" id="PF00034">
    <property type="entry name" value="Cytochrom_C"/>
    <property type="match status" value="1"/>
</dbReference>
<comment type="caution">
    <text evidence="7">The sequence shown here is derived from an EMBL/GenBank/DDBJ whole genome shotgun (WGS) entry which is preliminary data.</text>
</comment>
<evidence type="ECO:0000313" key="8">
    <source>
        <dbReference type="Proteomes" id="UP001595748"/>
    </source>
</evidence>
<feature type="domain" description="Cytochrome c" evidence="6">
    <location>
        <begin position="19"/>
        <end position="118"/>
    </location>
</feature>
<feature type="signal peptide" evidence="5">
    <location>
        <begin position="1"/>
        <end position="18"/>
    </location>
</feature>
<evidence type="ECO:0000256" key="2">
    <source>
        <dbReference type="ARBA" id="ARBA00022723"/>
    </source>
</evidence>
<evidence type="ECO:0000256" key="3">
    <source>
        <dbReference type="ARBA" id="ARBA00023004"/>
    </source>
</evidence>
<reference evidence="8" key="1">
    <citation type="journal article" date="2019" name="Int. J. Syst. Evol. Microbiol.">
        <title>The Global Catalogue of Microorganisms (GCM) 10K type strain sequencing project: providing services to taxonomists for standard genome sequencing and annotation.</title>
        <authorList>
            <consortium name="The Broad Institute Genomics Platform"/>
            <consortium name="The Broad Institute Genome Sequencing Center for Infectious Disease"/>
            <person name="Wu L."/>
            <person name="Ma J."/>
        </authorList>
    </citation>
    <scope>NUCLEOTIDE SEQUENCE [LARGE SCALE GENOMIC DNA]</scope>
    <source>
        <strain evidence="8">CCTCC AB 2013263</strain>
    </source>
</reference>
<gene>
    <name evidence="7" type="ORF">ACFOPQ_06710</name>
</gene>
<dbReference type="InterPro" id="IPR009056">
    <property type="entry name" value="Cyt_c-like_dom"/>
</dbReference>
<dbReference type="SUPFAM" id="SSF46626">
    <property type="entry name" value="Cytochrome c"/>
    <property type="match status" value="1"/>
</dbReference>
<keyword evidence="3 4" id="KW-0408">Iron</keyword>
<keyword evidence="2 4" id="KW-0479">Metal-binding</keyword>
<proteinExistence type="predicted"/>
<feature type="chain" id="PRO_5046438127" evidence="5">
    <location>
        <begin position="19"/>
        <end position="121"/>
    </location>
</feature>
<dbReference type="InterPro" id="IPR036909">
    <property type="entry name" value="Cyt_c-like_dom_sf"/>
</dbReference>
<protein>
    <submittedName>
        <fullName evidence="7">C-type cytochrome</fullName>
    </submittedName>
</protein>
<keyword evidence="8" id="KW-1185">Reference proteome</keyword>
<dbReference type="Gene3D" id="1.10.760.10">
    <property type="entry name" value="Cytochrome c-like domain"/>
    <property type="match status" value="1"/>
</dbReference>
<evidence type="ECO:0000256" key="1">
    <source>
        <dbReference type="ARBA" id="ARBA00022617"/>
    </source>
</evidence>
<evidence type="ECO:0000259" key="6">
    <source>
        <dbReference type="PROSITE" id="PS51007"/>
    </source>
</evidence>
<dbReference type="EMBL" id="JBHRZF010000073">
    <property type="protein sequence ID" value="MFC3860455.1"/>
    <property type="molecule type" value="Genomic_DNA"/>
</dbReference>
<dbReference type="RefSeq" id="WP_380076601.1">
    <property type="nucleotide sequence ID" value="NZ_JBHRZF010000073.1"/>
</dbReference>
<dbReference type="PROSITE" id="PS51007">
    <property type="entry name" value="CYTC"/>
    <property type="match status" value="1"/>
</dbReference>
<accession>A0ABV8A8C0</accession>
<evidence type="ECO:0000313" key="7">
    <source>
        <dbReference type="EMBL" id="MFC3860455.1"/>
    </source>
</evidence>
<keyword evidence="5" id="KW-0732">Signal</keyword>
<name>A0ABV8A8C0_9DEIO</name>
<evidence type="ECO:0000256" key="5">
    <source>
        <dbReference type="SAM" id="SignalP"/>
    </source>
</evidence>
<sequence length="121" mass="12455">MNRVALALLLAAAGVASAAPAPNGKLTYTASCAGCHGLKGEGGTGGLSPNMKATQKVSFAVFRKAMLEGVGFKGKKFQPVMPTFGKTGLTHGYGQRPSGKAPTDAELKALYNYIRTLPAVK</sequence>
<keyword evidence="1 4" id="KW-0349">Heme</keyword>
<organism evidence="7 8">
    <name type="scientific">Deinococcus antarcticus</name>
    <dbReference type="NCBI Taxonomy" id="1298767"/>
    <lineage>
        <taxon>Bacteria</taxon>
        <taxon>Thermotogati</taxon>
        <taxon>Deinococcota</taxon>
        <taxon>Deinococci</taxon>
        <taxon>Deinococcales</taxon>
        <taxon>Deinococcaceae</taxon>
        <taxon>Deinococcus</taxon>
    </lineage>
</organism>
<evidence type="ECO:0000256" key="4">
    <source>
        <dbReference type="PROSITE-ProRule" id="PRU00433"/>
    </source>
</evidence>